<protein>
    <submittedName>
        <fullName evidence="2">Uncharacterized protein</fullName>
    </submittedName>
</protein>
<feature type="region of interest" description="Disordered" evidence="1">
    <location>
        <begin position="88"/>
        <end position="123"/>
    </location>
</feature>
<accession>C0PK83</accession>
<reference evidence="2" key="2">
    <citation type="submission" date="2012-06" db="EMBL/GenBank/DDBJ databases">
        <authorList>
            <person name="Yu Y."/>
            <person name="Currie J."/>
            <person name="Lomeli R."/>
            <person name="Angelova A."/>
            <person name="Collura K."/>
            <person name="Wissotski M."/>
            <person name="Campos D."/>
            <person name="Kudrna D."/>
            <person name="Golser W."/>
            <person name="Ashely E."/>
            <person name="Descour A."/>
            <person name="Fernandes J."/>
            <person name="Soderlund C."/>
            <person name="Walbot V."/>
        </authorList>
    </citation>
    <scope>NUCLEOTIDE SEQUENCE</scope>
    <source>
        <strain evidence="2">B73</strain>
    </source>
</reference>
<dbReference type="KEGG" id="zma:100383948"/>
<dbReference type="OrthoDB" id="1739933at2759"/>
<dbReference type="AlphaFoldDB" id="C0PK83"/>
<dbReference type="EMBL" id="CM007648">
    <property type="protein sequence ID" value="ONM21519.1"/>
    <property type="molecule type" value="Genomic_DNA"/>
</dbReference>
<evidence type="ECO:0000313" key="3">
    <source>
        <dbReference type="EMBL" id="ONM21519.1"/>
    </source>
</evidence>
<feature type="compositionally biased region" description="Gly residues" evidence="1">
    <location>
        <begin position="30"/>
        <end position="43"/>
    </location>
</feature>
<gene>
    <name evidence="3" type="ORF">ZEAMMB73_Zm00001d005583</name>
</gene>
<dbReference type="OMA" id="MVVWEGG"/>
<evidence type="ECO:0000256" key="1">
    <source>
        <dbReference type="SAM" id="MobiDB-lite"/>
    </source>
</evidence>
<feature type="compositionally biased region" description="Basic and acidic residues" evidence="1">
    <location>
        <begin position="109"/>
        <end position="123"/>
    </location>
</feature>
<feature type="region of interest" description="Disordered" evidence="1">
    <location>
        <begin position="1"/>
        <end position="44"/>
    </location>
</feature>
<sequence length="123" mass="12364">MGSCLSSEAPATGDGPAAWRKRHHGSQEGAAGGGGKKLPGGAGEMTEDELAWVLERLCGKGASAVASLHTQQDRKGTNQDAMVVWEGGGTAEGADAGRGGDGLGQRSCGGDRRREDGADAACR</sequence>
<name>C0PK83_MAIZE</name>
<organism evidence="2">
    <name type="scientific">Zea mays</name>
    <name type="common">Maize</name>
    <dbReference type="NCBI Taxonomy" id="4577"/>
    <lineage>
        <taxon>Eukaryota</taxon>
        <taxon>Viridiplantae</taxon>
        <taxon>Streptophyta</taxon>
        <taxon>Embryophyta</taxon>
        <taxon>Tracheophyta</taxon>
        <taxon>Spermatophyta</taxon>
        <taxon>Magnoliopsida</taxon>
        <taxon>Liliopsida</taxon>
        <taxon>Poales</taxon>
        <taxon>Poaceae</taxon>
        <taxon>PACMAD clade</taxon>
        <taxon>Panicoideae</taxon>
        <taxon>Andropogonodae</taxon>
        <taxon>Andropogoneae</taxon>
        <taxon>Tripsacinae</taxon>
        <taxon>Zea</taxon>
    </lineage>
</organism>
<feature type="compositionally biased region" description="Gly residues" evidence="1">
    <location>
        <begin position="88"/>
        <end position="103"/>
    </location>
</feature>
<proteinExistence type="evidence at transcript level"/>
<evidence type="ECO:0000313" key="2">
    <source>
        <dbReference type="EMBL" id="ACN35599.1"/>
    </source>
</evidence>
<dbReference type="EMBL" id="BT068702">
    <property type="protein sequence ID" value="ACN35599.1"/>
    <property type="molecule type" value="mRNA"/>
</dbReference>
<reference evidence="2" key="1">
    <citation type="journal article" date="2009" name="PLoS Genet.">
        <title>Sequencing, mapping, and analysis of 27,455 maize full-length cDNAs.</title>
        <authorList>
            <person name="Soderlund C."/>
            <person name="Descour A."/>
            <person name="Kudrna D."/>
            <person name="Bomhoff M."/>
            <person name="Boyd L."/>
            <person name="Currie J."/>
            <person name="Angelova A."/>
            <person name="Collura K."/>
            <person name="Wissotski M."/>
            <person name="Ashley E."/>
            <person name="Morrow D."/>
            <person name="Fernandes J."/>
            <person name="Walbot V."/>
            <person name="Yu Y."/>
        </authorList>
    </citation>
    <scope>NUCLEOTIDE SEQUENCE</scope>
    <source>
        <strain evidence="2">B73</strain>
    </source>
</reference>
<reference evidence="3" key="3">
    <citation type="submission" date="2015-12" db="EMBL/GenBank/DDBJ databases">
        <title>Update maize B73 reference genome by single molecule sequencing technologies.</title>
        <authorList>
            <consortium name="Maize Genome Sequencing Project"/>
            <person name="Ware D."/>
        </authorList>
    </citation>
    <scope>NUCLEOTIDE SEQUENCE [LARGE SCALE GENOMIC DNA]</scope>
    <source>
        <tissue evidence="3">Seedling</tissue>
    </source>
</reference>
<dbReference type="InParanoid" id="C0PK83"/>